<sequence>MNITDEMIHEVFMSFDNDGSGTLSRPELGRALNLLGIDLTEEELTDTYRIDDDPDSLTEEEFRLYIRDRIGNIDFKERTKECFQEFIETEDPERRLISRDSLKIILTQRGTNPIDDKQADEFLNEFDTNGDGMYDIQEITEIMYAMEDQPPLY</sequence>
<proteinExistence type="predicted"/>
<evidence type="ECO:0000313" key="4">
    <source>
        <dbReference type="EMBL" id="KAH3839604.1"/>
    </source>
</evidence>
<evidence type="ECO:0000256" key="2">
    <source>
        <dbReference type="ARBA" id="ARBA00022837"/>
    </source>
</evidence>
<dbReference type="FunFam" id="1.10.238.10:FF:000178">
    <property type="entry name" value="Calmodulin-2 A"/>
    <property type="match status" value="1"/>
</dbReference>
<feature type="domain" description="EF-hand" evidence="3">
    <location>
        <begin position="3"/>
        <end position="38"/>
    </location>
</feature>
<comment type="caution">
    <text evidence="4">The sequence shown here is derived from an EMBL/GenBank/DDBJ whole genome shotgun (WGS) entry which is preliminary data.</text>
</comment>
<dbReference type="InterPro" id="IPR011992">
    <property type="entry name" value="EF-hand-dom_pair"/>
</dbReference>
<name>A0A9D4KHI9_DREPO</name>
<reference evidence="4" key="1">
    <citation type="journal article" date="2019" name="bioRxiv">
        <title>The Genome of the Zebra Mussel, Dreissena polymorpha: A Resource for Invasive Species Research.</title>
        <authorList>
            <person name="McCartney M.A."/>
            <person name="Auch B."/>
            <person name="Kono T."/>
            <person name="Mallez S."/>
            <person name="Zhang Y."/>
            <person name="Obille A."/>
            <person name="Becker A."/>
            <person name="Abrahante J.E."/>
            <person name="Garbe J."/>
            <person name="Badalamenti J.P."/>
            <person name="Herman A."/>
            <person name="Mangelson H."/>
            <person name="Liachko I."/>
            <person name="Sullivan S."/>
            <person name="Sone E.D."/>
            <person name="Koren S."/>
            <person name="Silverstein K.A.T."/>
            <person name="Beckman K.B."/>
            <person name="Gohl D.M."/>
        </authorList>
    </citation>
    <scope>NUCLEOTIDE SEQUENCE</scope>
    <source>
        <strain evidence="4">Duluth1</strain>
        <tissue evidence="4">Whole animal</tissue>
    </source>
</reference>
<dbReference type="EMBL" id="JAIWYP010000004">
    <property type="protein sequence ID" value="KAH3839604.1"/>
    <property type="molecule type" value="Genomic_DNA"/>
</dbReference>
<dbReference type="Proteomes" id="UP000828390">
    <property type="component" value="Unassembled WGS sequence"/>
</dbReference>
<dbReference type="Pfam" id="PF13202">
    <property type="entry name" value="EF-hand_5"/>
    <property type="match status" value="1"/>
</dbReference>
<dbReference type="InterPro" id="IPR018247">
    <property type="entry name" value="EF_Hand_1_Ca_BS"/>
</dbReference>
<keyword evidence="1" id="KW-0677">Repeat</keyword>
<feature type="domain" description="EF-hand" evidence="3">
    <location>
        <begin position="114"/>
        <end position="149"/>
    </location>
</feature>
<dbReference type="PANTHER" id="PTHR23050">
    <property type="entry name" value="CALCIUM BINDING PROTEIN"/>
    <property type="match status" value="1"/>
</dbReference>
<evidence type="ECO:0000313" key="5">
    <source>
        <dbReference type="Proteomes" id="UP000828390"/>
    </source>
</evidence>
<dbReference type="GO" id="GO:0005509">
    <property type="term" value="F:calcium ion binding"/>
    <property type="evidence" value="ECO:0007669"/>
    <property type="project" value="InterPro"/>
</dbReference>
<evidence type="ECO:0000259" key="3">
    <source>
        <dbReference type="PROSITE" id="PS50222"/>
    </source>
</evidence>
<accession>A0A9D4KHI9</accession>
<dbReference type="InterPro" id="IPR050145">
    <property type="entry name" value="Centrin_CML-like"/>
</dbReference>
<keyword evidence="5" id="KW-1185">Reference proteome</keyword>
<keyword evidence="2" id="KW-0106">Calcium</keyword>
<dbReference type="PROSITE" id="PS50222">
    <property type="entry name" value="EF_HAND_2"/>
    <property type="match status" value="2"/>
</dbReference>
<dbReference type="InterPro" id="IPR002048">
    <property type="entry name" value="EF_hand_dom"/>
</dbReference>
<reference evidence="4" key="2">
    <citation type="submission" date="2020-11" db="EMBL/GenBank/DDBJ databases">
        <authorList>
            <person name="McCartney M.A."/>
            <person name="Auch B."/>
            <person name="Kono T."/>
            <person name="Mallez S."/>
            <person name="Becker A."/>
            <person name="Gohl D.M."/>
            <person name="Silverstein K.A.T."/>
            <person name="Koren S."/>
            <person name="Bechman K.B."/>
            <person name="Herman A."/>
            <person name="Abrahante J.E."/>
            <person name="Garbe J."/>
        </authorList>
    </citation>
    <scope>NUCLEOTIDE SEQUENCE</scope>
    <source>
        <strain evidence="4">Duluth1</strain>
        <tissue evidence="4">Whole animal</tissue>
    </source>
</reference>
<gene>
    <name evidence="4" type="ORF">DPMN_113036</name>
</gene>
<dbReference type="PROSITE" id="PS00018">
    <property type="entry name" value="EF_HAND_1"/>
    <property type="match status" value="1"/>
</dbReference>
<protein>
    <recommendedName>
        <fullName evidence="3">EF-hand domain-containing protein</fullName>
    </recommendedName>
</protein>
<dbReference type="Pfam" id="PF13499">
    <property type="entry name" value="EF-hand_7"/>
    <property type="match status" value="1"/>
</dbReference>
<dbReference type="SUPFAM" id="SSF47473">
    <property type="entry name" value="EF-hand"/>
    <property type="match status" value="1"/>
</dbReference>
<dbReference type="SMART" id="SM00054">
    <property type="entry name" value="EFh"/>
    <property type="match status" value="2"/>
</dbReference>
<evidence type="ECO:0000256" key="1">
    <source>
        <dbReference type="ARBA" id="ARBA00022737"/>
    </source>
</evidence>
<dbReference type="Gene3D" id="1.10.238.10">
    <property type="entry name" value="EF-hand"/>
    <property type="match status" value="2"/>
</dbReference>
<dbReference type="AlphaFoldDB" id="A0A9D4KHI9"/>
<dbReference type="GO" id="GO:0043226">
    <property type="term" value="C:organelle"/>
    <property type="evidence" value="ECO:0007669"/>
    <property type="project" value="UniProtKB-ARBA"/>
</dbReference>
<organism evidence="4 5">
    <name type="scientific">Dreissena polymorpha</name>
    <name type="common">Zebra mussel</name>
    <name type="synonym">Mytilus polymorpha</name>
    <dbReference type="NCBI Taxonomy" id="45954"/>
    <lineage>
        <taxon>Eukaryota</taxon>
        <taxon>Metazoa</taxon>
        <taxon>Spiralia</taxon>
        <taxon>Lophotrochozoa</taxon>
        <taxon>Mollusca</taxon>
        <taxon>Bivalvia</taxon>
        <taxon>Autobranchia</taxon>
        <taxon>Heteroconchia</taxon>
        <taxon>Euheterodonta</taxon>
        <taxon>Imparidentia</taxon>
        <taxon>Neoheterodontei</taxon>
        <taxon>Myida</taxon>
        <taxon>Dreissenoidea</taxon>
        <taxon>Dreissenidae</taxon>
        <taxon>Dreissena</taxon>
    </lineage>
</organism>